<sequence>METCFVMERGPRYRAYPELQEEKLRRKHMGLRQPEPGHRRHPVQTPPRKQVKFQGTLVGDRKESSILTQSVPDLSSVIRKENRKPMNTLPPPLEMTPPTKNRTKANYVGSSVLGSRAT</sequence>
<organism evidence="2 3">
    <name type="scientific">Trapa natans</name>
    <name type="common">Water chestnut</name>
    <dbReference type="NCBI Taxonomy" id="22666"/>
    <lineage>
        <taxon>Eukaryota</taxon>
        <taxon>Viridiplantae</taxon>
        <taxon>Streptophyta</taxon>
        <taxon>Embryophyta</taxon>
        <taxon>Tracheophyta</taxon>
        <taxon>Spermatophyta</taxon>
        <taxon>Magnoliopsida</taxon>
        <taxon>eudicotyledons</taxon>
        <taxon>Gunneridae</taxon>
        <taxon>Pentapetalae</taxon>
        <taxon>rosids</taxon>
        <taxon>malvids</taxon>
        <taxon>Myrtales</taxon>
        <taxon>Lythraceae</taxon>
        <taxon>Trapa</taxon>
    </lineage>
</organism>
<dbReference type="AlphaFoldDB" id="A0AAN7M903"/>
<evidence type="ECO:0000313" key="3">
    <source>
        <dbReference type="Proteomes" id="UP001346149"/>
    </source>
</evidence>
<keyword evidence="3" id="KW-1185">Reference proteome</keyword>
<evidence type="ECO:0000256" key="1">
    <source>
        <dbReference type="SAM" id="MobiDB-lite"/>
    </source>
</evidence>
<reference evidence="2 3" key="1">
    <citation type="journal article" date="2023" name="Hortic Res">
        <title>Pangenome of water caltrop reveals structural variations and asymmetric subgenome divergence after allopolyploidization.</title>
        <authorList>
            <person name="Zhang X."/>
            <person name="Chen Y."/>
            <person name="Wang L."/>
            <person name="Yuan Y."/>
            <person name="Fang M."/>
            <person name="Shi L."/>
            <person name="Lu R."/>
            <person name="Comes H.P."/>
            <person name="Ma Y."/>
            <person name="Chen Y."/>
            <person name="Huang G."/>
            <person name="Zhou Y."/>
            <person name="Zheng Z."/>
            <person name="Qiu Y."/>
        </authorList>
    </citation>
    <scope>NUCLEOTIDE SEQUENCE [LARGE SCALE GENOMIC DNA]</scope>
    <source>
        <strain evidence="2">F231</strain>
    </source>
</reference>
<feature type="region of interest" description="Disordered" evidence="1">
    <location>
        <begin position="30"/>
        <end position="50"/>
    </location>
</feature>
<proteinExistence type="predicted"/>
<protein>
    <submittedName>
        <fullName evidence="2">Uncharacterized protein</fullName>
    </submittedName>
</protein>
<dbReference type="EMBL" id="JAXQNO010000003">
    <property type="protein sequence ID" value="KAK4801510.1"/>
    <property type="molecule type" value="Genomic_DNA"/>
</dbReference>
<evidence type="ECO:0000313" key="2">
    <source>
        <dbReference type="EMBL" id="KAK4801510.1"/>
    </source>
</evidence>
<dbReference type="PANTHER" id="PTHR37708:SF2">
    <property type="entry name" value="HOMEOBOX HOX-B3-LIKE PROTEIN"/>
    <property type="match status" value="1"/>
</dbReference>
<gene>
    <name evidence="2" type="ORF">SAY86_021997</name>
</gene>
<name>A0AAN7M903_TRANT</name>
<dbReference type="PANTHER" id="PTHR37708">
    <property type="entry name" value="HOMEOBOX HOX-B3-LIKE PROTEIN"/>
    <property type="match status" value="1"/>
</dbReference>
<accession>A0AAN7M903</accession>
<feature type="compositionally biased region" description="Polar residues" evidence="1">
    <location>
        <begin position="108"/>
        <end position="118"/>
    </location>
</feature>
<comment type="caution">
    <text evidence="2">The sequence shown here is derived from an EMBL/GenBank/DDBJ whole genome shotgun (WGS) entry which is preliminary data.</text>
</comment>
<dbReference type="Proteomes" id="UP001346149">
    <property type="component" value="Unassembled WGS sequence"/>
</dbReference>
<feature type="region of interest" description="Disordered" evidence="1">
    <location>
        <begin position="73"/>
        <end position="118"/>
    </location>
</feature>